<feature type="domain" description="Phosphatidate phosphatase APP1 catalytic" evidence="2">
    <location>
        <begin position="22"/>
        <end position="151"/>
    </location>
</feature>
<evidence type="ECO:0000313" key="3">
    <source>
        <dbReference type="EMBL" id="ASD63753.1"/>
    </source>
</evidence>
<accession>A0A1Z3N8E3</accession>
<dbReference type="EMBL" id="CP020946">
    <property type="protein sequence ID" value="ASD63753.1"/>
    <property type="molecule type" value="Genomic_DNA"/>
</dbReference>
<dbReference type="InterPro" id="IPR019236">
    <property type="entry name" value="APP1_cat"/>
</dbReference>
<name>A0A1Z3N8E3_BDEBC</name>
<organism evidence="3 4">
    <name type="scientific">Bdellovibrio bacteriovorus</name>
    <dbReference type="NCBI Taxonomy" id="959"/>
    <lineage>
        <taxon>Bacteria</taxon>
        <taxon>Pseudomonadati</taxon>
        <taxon>Bdellovibrionota</taxon>
        <taxon>Bdellovibrionia</taxon>
        <taxon>Bdellovibrionales</taxon>
        <taxon>Pseudobdellovibrionaceae</taxon>
        <taxon>Bdellovibrio</taxon>
    </lineage>
</organism>
<dbReference type="PANTHER" id="PTHR28208">
    <property type="entry name" value="PHOSPHATIDATE PHOSPHATASE APP1"/>
    <property type="match status" value="1"/>
</dbReference>
<feature type="signal peptide" evidence="1">
    <location>
        <begin position="1"/>
        <end position="18"/>
    </location>
</feature>
<feature type="chain" id="PRO_5013142585" description="Phosphatidate phosphatase APP1 catalytic domain-containing protein" evidence="1">
    <location>
        <begin position="19"/>
        <end position="268"/>
    </location>
</feature>
<evidence type="ECO:0000256" key="1">
    <source>
        <dbReference type="SAM" id="SignalP"/>
    </source>
</evidence>
<proteinExistence type="predicted"/>
<dbReference type="Pfam" id="PF09949">
    <property type="entry name" value="APP1_cat"/>
    <property type="match status" value="1"/>
</dbReference>
<dbReference type="GO" id="GO:0008195">
    <property type="term" value="F:phosphatidate phosphatase activity"/>
    <property type="evidence" value="ECO:0007669"/>
    <property type="project" value="InterPro"/>
</dbReference>
<gene>
    <name evidence="3" type="ORF">B9G79_09290</name>
</gene>
<evidence type="ECO:0000313" key="4">
    <source>
        <dbReference type="Proteomes" id="UP000197003"/>
    </source>
</evidence>
<evidence type="ECO:0000259" key="2">
    <source>
        <dbReference type="Pfam" id="PF09949"/>
    </source>
</evidence>
<dbReference type="PANTHER" id="PTHR28208:SF3">
    <property type="entry name" value="PHOSPHATIDATE PHOSPHATASE APP1"/>
    <property type="match status" value="1"/>
</dbReference>
<reference evidence="3 4" key="1">
    <citation type="submission" date="2017-04" db="EMBL/GenBank/DDBJ databases">
        <title>Whole genome sequence of Bdellovibrio bacteriovorus strain SSB218315.</title>
        <authorList>
            <person name="Oyedara O."/>
            <person name="Rodriguez-Perez M.A."/>
        </authorList>
    </citation>
    <scope>NUCLEOTIDE SEQUENCE [LARGE SCALE GENOMIC DNA]</scope>
    <source>
        <strain evidence="3 4">SSB218315</strain>
    </source>
</reference>
<sequence>MKTWIAFIVLFVGLSAQARTLLVSDVDDTIKLAHVKDLSEAARYAFDSQSRFAGMSELYHLIAQDQPDLEIVYLSRAPDWFMGRTHRKFLANGNYPDGEYINRTNYDSDVHKLYTLREVMAKVRPDKVIFVGDNGEQDPEIYKQISEEFAARNVEFHQFIRIVYPKASILLMTPQMMQEGQTGFVTPVEVALDLEKAGVLKASSVQTLIKAVLPKILEQPNYTAEGEVAFPYFVNCRDMVWKWDDAITRFDGVKSVKDRIVSRCKLRP</sequence>
<keyword evidence="1" id="KW-0732">Signal</keyword>
<dbReference type="Proteomes" id="UP000197003">
    <property type="component" value="Chromosome"/>
</dbReference>
<dbReference type="OrthoDB" id="5290033at2"/>
<dbReference type="AlphaFoldDB" id="A0A1Z3N8E3"/>
<protein>
    <recommendedName>
        <fullName evidence="2">Phosphatidate phosphatase APP1 catalytic domain-containing protein</fullName>
    </recommendedName>
</protein>
<dbReference type="RefSeq" id="WP_088565271.1">
    <property type="nucleotide sequence ID" value="NZ_CP020946.1"/>
</dbReference>
<dbReference type="InterPro" id="IPR052935">
    <property type="entry name" value="Mg2+_PAP"/>
</dbReference>